<dbReference type="Gene3D" id="3.60.10.10">
    <property type="entry name" value="Endonuclease/exonuclease/phosphatase"/>
    <property type="match status" value="1"/>
</dbReference>
<dbReference type="InterPro" id="IPR046985">
    <property type="entry name" value="IP5"/>
</dbReference>
<dbReference type="AlphaFoldDB" id="A0A267H781"/>
<dbReference type="Proteomes" id="UP000215902">
    <property type="component" value="Unassembled WGS sequence"/>
</dbReference>
<feature type="region of interest" description="Disordered" evidence="1">
    <location>
        <begin position="1"/>
        <end position="43"/>
    </location>
</feature>
<keyword evidence="4" id="KW-1185">Reference proteome</keyword>
<reference evidence="3 4" key="1">
    <citation type="submission" date="2017-06" db="EMBL/GenBank/DDBJ databases">
        <title>A platform for efficient transgenesis in Macrostomum lignano, a flatworm model organism for stem cell research.</title>
        <authorList>
            <person name="Berezikov E."/>
        </authorList>
    </citation>
    <scope>NUCLEOTIDE SEQUENCE [LARGE SCALE GENOMIC DNA]</scope>
    <source>
        <strain evidence="3">DV1</strain>
        <tissue evidence="3">Whole organism</tissue>
    </source>
</reference>
<accession>A0A267H781</accession>
<dbReference type="SMART" id="SM00128">
    <property type="entry name" value="IPPc"/>
    <property type="match status" value="1"/>
</dbReference>
<comment type="caution">
    <text evidence="3">The sequence shown here is derived from an EMBL/GenBank/DDBJ whole genome shotgun (WGS) entry which is preliminary data.</text>
</comment>
<gene>
    <name evidence="3" type="ORF">BOX15_Mlig002284g1</name>
</gene>
<dbReference type="PANTHER" id="PTHR11200:SF300">
    <property type="entry name" value="TYPE II INOSITOL 1,4,5-TRISPHOSPHATE 5-PHOSPHATASE"/>
    <property type="match status" value="1"/>
</dbReference>
<name>A0A267H781_9PLAT</name>
<dbReference type="InterPro" id="IPR013783">
    <property type="entry name" value="Ig-like_fold"/>
</dbReference>
<feature type="compositionally biased region" description="Low complexity" evidence="1">
    <location>
        <begin position="1"/>
        <end position="18"/>
    </location>
</feature>
<evidence type="ECO:0000259" key="2">
    <source>
        <dbReference type="SMART" id="SM00128"/>
    </source>
</evidence>
<dbReference type="Gene3D" id="2.60.40.10">
    <property type="entry name" value="Immunoglobulins"/>
    <property type="match status" value="1"/>
</dbReference>
<dbReference type="Pfam" id="PF22669">
    <property type="entry name" value="Exo_endo_phos2"/>
    <property type="match status" value="1"/>
</dbReference>
<dbReference type="PANTHER" id="PTHR11200">
    <property type="entry name" value="INOSITOL 5-PHOSPHATASE"/>
    <property type="match status" value="1"/>
</dbReference>
<dbReference type="InterPro" id="IPR000300">
    <property type="entry name" value="IPPc"/>
</dbReference>
<dbReference type="OrthoDB" id="7862313at2759"/>
<dbReference type="GO" id="GO:0004439">
    <property type="term" value="F:phosphatidylinositol-4,5-bisphosphate 5-phosphatase activity"/>
    <property type="evidence" value="ECO:0007669"/>
    <property type="project" value="TreeGrafter"/>
</dbReference>
<proteinExistence type="predicted"/>
<dbReference type="STRING" id="282301.A0A267H781"/>
<dbReference type="GO" id="GO:0046856">
    <property type="term" value="P:phosphatidylinositol dephosphorylation"/>
    <property type="evidence" value="ECO:0007669"/>
    <property type="project" value="InterPro"/>
</dbReference>
<dbReference type="InterPro" id="IPR036691">
    <property type="entry name" value="Endo/exonu/phosph_ase_sf"/>
</dbReference>
<evidence type="ECO:0000313" key="4">
    <source>
        <dbReference type="Proteomes" id="UP000215902"/>
    </source>
</evidence>
<protein>
    <recommendedName>
        <fullName evidence="2">Inositol polyphosphate-related phosphatase domain-containing protein</fullName>
    </recommendedName>
</protein>
<evidence type="ECO:0000256" key="1">
    <source>
        <dbReference type="SAM" id="MobiDB-lite"/>
    </source>
</evidence>
<feature type="domain" description="Inositol polyphosphate-related phosphatase" evidence="2">
    <location>
        <begin position="65"/>
        <end position="396"/>
    </location>
</feature>
<dbReference type="SUPFAM" id="SSF56219">
    <property type="entry name" value="DNase I-like"/>
    <property type="match status" value="1"/>
</dbReference>
<evidence type="ECO:0000313" key="3">
    <source>
        <dbReference type="EMBL" id="PAA94148.1"/>
    </source>
</evidence>
<organism evidence="3 4">
    <name type="scientific">Macrostomum lignano</name>
    <dbReference type="NCBI Taxonomy" id="282301"/>
    <lineage>
        <taxon>Eukaryota</taxon>
        <taxon>Metazoa</taxon>
        <taxon>Spiralia</taxon>
        <taxon>Lophotrochozoa</taxon>
        <taxon>Platyhelminthes</taxon>
        <taxon>Rhabditophora</taxon>
        <taxon>Macrostomorpha</taxon>
        <taxon>Macrostomida</taxon>
        <taxon>Macrostomidae</taxon>
        <taxon>Macrostomum</taxon>
    </lineage>
</organism>
<dbReference type="InterPro" id="IPR048869">
    <property type="entry name" value="OCRL-1_2_ASH"/>
</dbReference>
<sequence>MSVLSSSTSSDSHLVPSSEPSDEALLTLAEKRESSGGPGDEYEQAREELLRYRLHERHRDFIDYSGLKVFCGTWNVNNQFSEAEDLTKWLQCADSAPDIYALGFQELDMSTRNYLSTYCSERQTRWCELCRKAFANSKDYKVLKTVKLFSTLLMVAVKKDLISEVRNLKCGAQATGLMGFMANKGGTAVRFQLHDTLLTFVNCHLAAGEEKLERRYEDYKDILVKLKLFKTQPGDGYSTGQQQGESGEFEFLASDSEHHAMFWFGDLNFRLVRIERDEVERLVNHGKFDRLLDFHDELNLVRQLKKKPEPQWSRYADMFEGFQEEKINFKPSYKFEVGSNQYAVEKSRIPSWCDRVLFHSASVPCKVIKYDCFLSNQMSDHKPVACVLQVDIAKVNQERRQRVYREVIRLIDQLENAILPQCVLDPGHEISFGQVAFFETYETGVSLRNTGRVPVRWHFNGSDAFGGDTCPAFMRLTPTTSRIDVDSQQSIKLSLSLKDRHIAEAMRRWAEEQPNPVFRPEDILVVVLTGGKHFFLIPQADLVPTCFGLPLAVACRLARPVSRLEPDDLRAAIRLAYRRGSAAATGENPDKYDDDVESVSASFGQLPGFLTEPQPLPREVVRLIRHIRRHHLTTQDLLTDVTNTEEILRSAELLTSTDLMDELPLESIAGKSYLQTLFVYLECLPDSLLPEPGSPLAANLLCLVLDLAQELLANSDKNGVHRDLLCRQLARVLCKDQPAGSEPRQESERRILDCLSRCLSDQPREPRFRLPAGALGSSQPLPL</sequence>
<dbReference type="EMBL" id="NIVC01000014">
    <property type="protein sequence ID" value="PAA94148.1"/>
    <property type="molecule type" value="Genomic_DNA"/>
</dbReference>
<dbReference type="Pfam" id="PF21310">
    <property type="entry name" value="OCRL-like_ASH"/>
    <property type="match status" value="1"/>
</dbReference>